<dbReference type="EMBL" id="JBDGHN010000002">
    <property type="protein sequence ID" value="MEN2750766.1"/>
    <property type="molecule type" value="Genomic_DNA"/>
</dbReference>
<gene>
    <name evidence="2" type="ORF">AAIR29_03885</name>
</gene>
<sequence>MNLTTLPTQLSSHSNADTFSNSDKLSSASSDYVDSSVSGAVPKTIAPNAIILADALTDTTISWRIHNCKISEKTLTQDMPLAFLYYYDSLDDAIKQTHPLTPALLAQFNTPMTASEAAKLIGIDKALITSPWHVKVIGSLVVFSEALQLAVRLHWTNTGKATQQVYTKDADDAMTAAFKEWQFFGRVDVLYKNDKQDLVSIDEQSTNDEALIIINASTDYQQLLATHALTIVAKLETDKAELPWFEAAILERIA</sequence>
<evidence type="ECO:0000313" key="3">
    <source>
        <dbReference type="Proteomes" id="UP001461960"/>
    </source>
</evidence>
<protein>
    <submittedName>
        <fullName evidence="2">Uncharacterized protein</fullName>
    </submittedName>
</protein>
<proteinExistence type="predicted"/>
<dbReference type="RefSeq" id="WP_299216054.1">
    <property type="nucleotide sequence ID" value="NZ_JBDGHN010000002.1"/>
</dbReference>
<accession>A0ABU9X7P8</accession>
<feature type="region of interest" description="Disordered" evidence="1">
    <location>
        <begin position="1"/>
        <end position="23"/>
    </location>
</feature>
<feature type="compositionally biased region" description="Polar residues" evidence="1">
    <location>
        <begin position="1"/>
        <end position="19"/>
    </location>
</feature>
<keyword evidence="3" id="KW-1185">Reference proteome</keyword>
<reference evidence="2 3" key="1">
    <citation type="submission" date="2024-05" db="EMBL/GenBank/DDBJ databases">
        <authorList>
            <person name="Kim H.-Y."/>
            <person name="Kim E."/>
            <person name="Cai Y."/>
            <person name="Yang S.-M."/>
            <person name="Lee W."/>
        </authorList>
    </citation>
    <scope>NUCLEOTIDE SEQUENCE [LARGE SCALE GENOMIC DNA]</scope>
    <source>
        <strain evidence="2 3">FBL11</strain>
    </source>
</reference>
<comment type="caution">
    <text evidence="2">The sequence shown here is derived from an EMBL/GenBank/DDBJ whole genome shotgun (WGS) entry which is preliminary data.</text>
</comment>
<evidence type="ECO:0000313" key="2">
    <source>
        <dbReference type="EMBL" id="MEN2750766.1"/>
    </source>
</evidence>
<dbReference type="Proteomes" id="UP001461960">
    <property type="component" value="Unassembled WGS sequence"/>
</dbReference>
<organism evidence="2 3">
    <name type="scientific">Psychrobacter saeujeotis</name>
    <dbReference type="NCBI Taxonomy" id="3143436"/>
    <lineage>
        <taxon>Bacteria</taxon>
        <taxon>Pseudomonadati</taxon>
        <taxon>Pseudomonadota</taxon>
        <taxon>Gammaproteobacteria</taxon>
        <taxon>Moraxellales</taxon>
        <taxon>Moraxellaceae</taxon>
        <taxon>Psychrobacter</taxon>
    </lineage>
</organism>
<name>A0ABU9X7P8_9GAMM</name>
<evidence type="ECO:0000256" key="1">
    <source>
        <dbReference type="SAM" id="MobiDB-lite"/>
    </source>
</evidence>